<dbReference type="GO" id="GO:0003677">
    <property type="term" value="F:DNA binding"/>
    <property type="evidence" value="ECO:0007669"/>
    <property type="project" value="InterPro"/>
</dbReference>
<dbReference type="EMBL" id="PYBW01000030">
    <property type="protein sequence ID" value="PYC82680.1"/>
    <property type="molecule type" value="Genomic_DNA"/>
</dbReference>
<evidence type="ECO:0000313" key="4">
    <source>
        <dbReference type="Proteomes" id="UP000248039"/>
    </source>
</evidence>
<feature type="domain" description="HTH cro/C1-type" evidence="2">
    <location>
        <begin position="40"/>
        <end position="95"/>
    </location>
</feature>
<evidence type="ECO:0000313" key="3">
    <source>
        <dbReference type="EMBL" id="PYC82680.1"/>
    </source>
</evidence>
<dbReference type="RefSeq" id="WP_110667961.1">
    <property type="nucleotide sequence ID" value="NZ_PYBW01000030.1"/>
</dbReference>
<dbReference type="SUPFAM" id="SSF47413">
    <property type="entry name" value="lambda repressor-like DNA-binding domains"/>
    <property type="match status" value="1"/>
</dbReference>
<dbReference type="Pfam" id="PF01381">
    <property type="entry name" value="HTH_3"/>
    <property type="match status" value="1"/>
</dbReference>
<dbReference type="Gene3D" id="1.10.260.40">
    <property type="entry name" value="lambda repressor-like DNA-binding domains"/>
    <property type="match status" value="1"/>
</dbReference>
<protein>
    <recommendedName>
        <fullName evidence="2">HTH cro/C1-type domain-containing protein</fullName>
    </recommendedName>
</protein>
<organism evidence="3 4">
    <name type="scientific">Streptomyces tateyamensis</name>
    <dbReference type="NCBI Taxonomy" id="565073"/>
    <lineage>
        <taxon>Bacteria</taxon>
        <taxon>Bacillati</taxon>
        <taxon>Actinomycetota</taxon>
        <taxon>Actinomycetes</taxon>
        <taxon>Kitasatosporales</taxon>
        <taxon>Streptomycetaceae</taxon>
        <taxon>Streptomyces</taxon>
    </lineage>
</organism>
<reference evidence="3 4" key="1">
    <citation type="submission" date="2018-03" db="EMBL/GenBank/DDBJ databases">
        <title>Bioinformatic expansion and discovery of thiopeptide antibiotics.</title>
        <authorList>
            <person name="Schwalen C.J."/>
            <person name="Hudson G.A."/>
            <person name="Mitchell D.A."/>
        </authorList>
    </citation>
    <scope>NUCLEOTIDE SEQUENCE [LARGE SCALE GENOMIC DNA]</scope>
    <source>
        <strain evidence="3 4">ATCC 21389</strain>
    </source>
</reference>
<name>A0A2V4NP62_9ACTN</name>
<dbReference type="SMART" id="SM00530">
    <property type="entry name" value="HTH_XRE"/>
    <property type="match status" value="1"/>
</dbReference>
<feature type="region of interest" description="Disordered" evidence="1">
    <location>
        <begin position="1"/>
        <end position="21"/>
    </location>
</feature>
<dbReference type="InterPro" id="IPR010982">
    <property type="entry name" value="Lambda_DNA-bd_dom_sf"/>
</dbReference>
<dbReference type="InterPro" id="IPR001387">
    <property type="entry name" value="Cro/C1-type_HTH"/>
</dbReference>
<comment type="caution">
    <text evidence="3">The sequence shown here is derived from an EMBL/GenBank/DDBJ whole genome shotgun (WGS) entry which is preliminary data.</text>
</comment>
<evidence type="ECO:0000256" key="1">
    <source>
        <dbReference type="SAM" id="MobiDB-lite"/>
    </source>
</evidence>
<dbReference type="OrthoDB" id="4408411at2"/>
<dbReference type="AlphaFoldDB" id="A0A2V4NP62"/>
<evidence type="ECO:0000259" key="2">
    <source>
        <dbReference type="SMART" id="SM00530"/>
    </source>
</evidence>
<keyword evidence="4" id="KW-1185">Reference proteome</keyword>
<accession>A0A2V4NP62</accession>
<proteinExistence type="predicted"/>
<sequence length="105" mass="11069">MVGGSARVRPPRELTEDPEAWPQLASGDIGAEAVRVIACRLAQSLAERRLSLRQAAAGSGVNRQAIADLLAGRSWPDVATVARLEAFTGARLWPVGTGVERDGGH</sequence>
<dbReference type="Proteomes" id="UP000248039">
    <property type="component" value="Unassembled WGS sequence"/>
</dbReference>
<gene>
    <name evidence="3" type="ORF">C7C46_10010</name>
</gene>